<keyword evidence="2" id="KW-1185">Reference proteome</keyword>
<evidence type="ECO:0000313" key="2">
    <source>
        <dbReference type="Proteomes" id="UP000005426"/>
    </source>
</evidence>
<name>G9NMR6_HYPAI</name>
<accession>G9NMR6</accession>
<dbReference type="EMBL" id="ABDG02000019">
    <property type="protein sequence ID" value="EHK48196.1"/>
    <property type="molecule type" value="Genomic_DNA"/>
</dbReference>
<evidence type="ECO:0000313" key="1">
    <source>
        <dbReference type="EMBL" id="EHK48196.1"/>
    </source>
</evidence>
<comment type="caution">
    <text evidence="1">The sequence shown here is derived from an EMBL/GenBank/DDBJ whole genome shotgun (WGS) entry which is preliminary data.</text>
</comment>
<sequence>MGGGVEAPPDASSNRLLRCCVDSVLATVAQFGRAAASSFCSQLRRVLQGLMACSCE</sequence>
<proteinExistence type="predicted"/>
<dbReference type="HOGENOM" id="CLU_3014437_0_0_1"/>
<reference evidence="1 2" key="1">
    <citation type="journal article" date="2011" name="Genome Biol.">
        <title>Comparative genome sequence analysis underscores mycoparasitism as the ancestral life style of Trichoderma.</title>
        <authorList>
            <person name="Kubicek C.P."/>
            <person name="Herrera-Estrella A."/>
            <person name="Seidl-Seiboth V."/>
            <person name="Martinez D.A."/>
            <person name="Druzhinina I.S."/>
            <person name="Thon M."/>
            <person name="Zeilinger S."/>
            <person name="Casas-Flores S."/>
            <person name="Horwitz B.A."/>
            <person name="Mukherjee P.K."/>
            <person name="Mukherjee M."/>
            <person name="Kredics L."/>
            <person name="Alcaraz L.D."/>
            <person name="Aerts A."/>
            <person name="Antal Z."/>
            <person name="Atanasova L."/>
            <person name="Cervantes-Badillo M.G."/>
            <person name="Challacombe J."/>
            <person name="Chertkov O."/>
            <person name="McCluskey K."/>
            <person name="Coulpier F."/>
            <person name="Deshpande N."/>
            <person name="von Doehren H."/>
            <person name="Ebbole D.J."/>
            <person name="Esquivel-Naranjo E.U."/>
            <person name="Fekete E."/>
            <person name="Flipphi M."/>
            <person name="Glaser F."/>
            <person name="Gomez-Rodriguez E.Y."/>
            <person name="Gruber S."/>
            <person name="Han C."/>
            <person name="Henrissat B."/>
            <person name="Hermosa R."/>
            <person name="Hernandez-Onate M."/>
            <person name="Karaffa L."/>
            <person name="Kosti I."/>
            <person name="Le Crom S."/>
            <person name="Lindquist E."/>
            <person name="Lucas S."/>
            <person name="Luebeck M."/>
            <person name="Luebeck P.S."/>
            <person name="Margeot A."/>
            <person name="Metz B."/>
            <person name="Misra M."/>
            <person name="Nevalainen H."/>
            <person name="Omann M."/>
            <person name="Packer N."/>
            <person name="Perrone G."/>
            <person name="Uresti-Rivera E.E."/>
            <person name="Salamov A."/>
            <person name="Schmoll M."/>
            <person name="Seiboth B."/>
            <person name="Shapiro H."/>
            <person name="Sukno S."/>
            <person name="Tamayo-Ramos J.A."/>
            <person name="Tisch D."/>
            <person name="Wiest A."/>
            <person name="Wilkinson H.H."/>
            <person name="Zhang M."/>
            <person name="Coutinho P.M."/>
            <person name="Kenerley C.M."/>
            <person name="Monte E."/>
            <person name="Baker S.E."/>
            <person name="Grigoriev I.V."/>
        </authorList>
    </citation>
    <scope>NUCLEOTIDE SEQUENCE [LARGE SCALE GENOMIC DNA]</scope>
    <source>
        <strain evidence="2">ATCC 20476 / IMI 206040</strain>
    </source>
</reference>
<organism evidence="1 2">
    <name type="scientific">Hypocrea atroviridis (strain ATCC 20476 / IMI 206040)</name>
    <name type="common">Trichoderma atroviride</name>
    <dbReference type="NCBI Taxonomy" id="452589"/>
    <lineage>
        <taxon>Eukaryota</taxon>
        <taxon>Fungi</taxon>
        <taxon>Dikarya</taxon>
        <taxon>Ascomycota</taxon>
        <taxon>Pezizomycotina</taxon>
        <taxon>Sordariomycetes</taxon>
        <taxon>Hypocreomycetidae</taxon>
        <taxon>Hypocreales</taxon>
        <taxon>Hypocreaceae</taxon>
        <taxon>Trichoderma</taxon>
    </lineage>
</organism>
<dbReference type="AlphaFoldDB" id="G9NMR6"/>
<gene>
    <name evidence="1" type="ORF">TRIATDRAFT_159984</name>
</gene>
<dbReference type="Proteomes" id="UP000005426">
    <property type="component" value="Unassembled WGS sequence"/>
</dbReference>
<protein>
    <submittedName>
        <fullName evidence="1">Uncharacterized protein</fullName>
    </submittedName>
</protein>